<dbReference type="PANTHER" id="PTHR45753">
    <property type="entry name" value="ORNITHINE CARBAMOYLTRANSFERASE, MITOCHONDRIAL"/>
    <property type="match status" value="1"/>
</dbReference>
<protein>
    <recommendedName>
        <fullName evidence="2">ornithine carbamoyltransferase</fullName>
        <ecNumber evidence="2">2.1.3.3</ecNumber>
    </recommendedName>
</protein>
<keyword evidence="8" id="KW-1185">Reference proteome</keyword>
<organism evidence="7 8">
    <name type="scientific">Filobasidium floriforme</name>
    <dbReference type="NCBI Taxonomy" id="5210"/>
    <lineage>
        <taxon>Eukaryota</taxon>
        <taxon>Fungi</taxon>
        <taxon>Dikarya</taxon>
        <taxon>Basidiomycota</taxon>
        <taxon>Agaricomycotina</taxon>
        <taxon>Tremellomycetes</taxon>
        <taxon>Filobasidiales</taxon>
        <taxon>Filobasidiaceae</taxon>
        <taxon>Filobasidium</taxon>
    </lineage>
</organism>
<dbReference type="InterPro" id="IPR002292">
    <property type="entry name" value="Orn/put_carbamltrans"/>
</dbReference>
<dbReference type="GO" id="GO:0004585">
    <property type="term" value="F:ornithine carbamoyltransferase activity"/>
    <property type="evidence" value="ECO:0007669"/>
    <property type="project" value="UniProtKB-EC"/>
</dbReference>
<feature type="domain" description="Aspartate/ornithine carbamoyltransferase carbamoyl-P binding" evidence="6">
    <location>
        <begin position="13"/>
        <end position="154"/>
    </location>
</feature>
<comment type="similarity">
    <text evidence="1">Belongs to the aspartate/ornithine carbamoyltransferase superfamily. OTCase family.</text>
</comment>
<dbReference type="NCBIfam" id="TIGR00658">
    <property type="entry name" value="orni_carb_tr"/>
    <property type="match status" value="1"/>
</dbReference>
<dbReference type="InterPro" id="IPR006131">
    <property type="entry name" value="Asp_carbamoyltransf_Asp/Orn-bd"/>
</dbReference>
<evidence type="ECO:0000256" key="1">
    <source>
        <dbReference type="ARBA" id="ARBA00007805"/>
    </source>
</evidence>
<dbReference type="InterPro" id="IPR006132">
    <property type="entry name" value="Asp/Orn_carbamoyltranf_P-bd"/>
</dbReference>
<dbReference type="GO" id="GO:0016597">
    <property type="term" value="F:amino acid binding"/>
    <property type="evidence" value="ECO:0007669"/>
    <property type="project" value="InterPro"/>
</dbReference>
<evidence type="ECO:0000259" key="6">
    <source>
        <dbReference type="Pfam" id="PF02729"/>
    </source>
</evidence>
<dbReference type="Pfam" id="PF00185">
    <property type="entry name" value="OTCace"/>
    <property type="match status" value="1"/>
</dbReference>
<feature type="domain" description="Aspartate/ornithine carbamoyltransferase Asp/Orn-binding" evidence="5">
    <location>
        <begin position="191"/>
        <end position="345"/>
    </location>
</feature>
<comment type="caution">
    <text evidence="7">The sequence shown here is derived from an EMBL/GenBank/DDBJ whole genome shotgun (WGS) entry which is preliminary data.</text>
</comment>
<gene>
    <name evidence="7" type="ORF">FFLO_02978</name>
</gene>
<keyword evidence="3 4" id="KW-0808">Transferase</keyword>
<evidence type="ECO:0000313" key="8">
    <source>
        <dbReference type="Proteomes" id="UP000812966"/>
    </source>
</evidence>
<dbReference type="InterPro" id="IPR006130">
    <property type="entry name" value="Asp/Orn_carbamoylTrfase"/>
</dbReference>
<dbReference type="PANTHER" id="PTHR45753:SF3">
    <property type="entry name" value="ORNITHINE TRANSCARBAMYLASE, MITOCHONDRIAL"/>
    <property type="match status" value="1"/>
</dbReference>
<dbReference type="PROSITE" id="PS00097">
    <property type="entry name" value="CARBAMOYLTRANSFERASE"/>
    <property type="match status" value="1"/>
</dbReference>
<accession>A0A8K0JLY1</accession>
<evidence type="ECO:0000256" key="4">
    <source>
        <dbReference type="RuleBase" id="RU003634"/>
    </source>
</evidence>
<evidence type="ECO:0000256" key="3">
    <source>
        <dbReference type="ARBA" id="ARBA00022679"/>
    </source>
</evidence>
<evidence type="ECO:0000313" key="7">
    <source>
        <dbReference type="EMBL" id="KAG7553623.1"/>
    </source>
</evidence>
<proteinExistence type="inferred from homology"/>
<dbReference type="Pfam" id="PF02729">
    <property type="entry name" value="OTCace_N"/>
    <property type="match status" value="1"/>
</dbReference>
<sequence length="373" mass="41268">MLNKRLADKPMSLMTLADLSTTQIATLIKLSLAYKTIATVYRTGGIISRLPKESVALIFNKRSTRTRVASETAITALGGSALFLGKDDIQLGVNESLEDTARIIGSMTAGIMARVGEHVEVETLAQKAGVPVINALSDLWHPTQILADIMTMYEILTPAEQNPLSRFKSSNTPERDAFALAEQIDPLAALQGKKIVWVGDVNNVLNDMLVSLPRLGMKMAVAAPQGYDKVDSRVWKRVEEAGTADQILITNSPAEALRDADFVVTDTWISMGQEAEKEARLKAFNGFQVTEKLCQESGAKPDWKFLHCLPRKAEEVDDEVFYGPRSHVFREGENRKWTIMACFASVLVGRDPTDRRADRNLNLRSTLFATWTI</sequence>
<reference evidence="7" key="1">
    <citation type="submission" date="2020-04" db="EMBL/GenBank/DDBJ databases">
        <title>Analysis of mating type loci in Filobasidium floriforme.</title>
        <authorList>
            <person name="Nowrousian M."/>
        </authorList>
    </citation>
    <scope>NUCLEOTIDE SEQUENCE</scope>
    <source>
        <strain evidence="7">CBS 6242</strain>
    </source>
</reference>
<dbReference type="PRINTS" id="PR00100">
    <property type="entry name" value="AOTCASE"/>
</dbReference>
<dbReference type="AlphaFoldDB" id="A0A8K0JLY1"/>
<dbReference type="GO" id="GO:0019240">
    <property type="term" value="P:citrulline biosynthetic process"/>
    <property type="evidence" value="ECO:0007669"/>
    <property type="project" value="TreeGrafter"/>
</dbReference>
<dbReference type="Proteomes" id="UP000812966">
    <property type="component" value="Unassembled WGS sequence"/>
</dbReference>
<evidence type="ECO:0000259" key="5">
    <source>
        <dbReference type="Pfam" id="PF00185"/>
    </source>
</evidence>
<dbReference type="PRINTS" id="PR00102">
    <property type="entry name" value="OTCASE"/>
</dbReference>
<name>A0A8K0JLY1_9TREE</name>
<dbReference type="EC" id="2.1.3.3" evidence="2"/>
<dbReference type="GO" id="GO:0005739">
    <property type="term" value="C:mitochondrion"/>
    <property type="evidence" value="ECO:0007669"/>
    <property type="project" value="TreeGrafter"/>
</dbReference>
<dbReference type="InterPro" id="IPR036901">
    <property type="entry name" value="Asp/Orn_carbamoylTrfase_sf"/>
</dbReference>
<evidence type="ECO:0000256" key="2">
    <source>
        <dbReference type="ARBA" id="ARBA00013007"/>
    </source>
</evidence>
<dbReference type="EMBL" id="JABELV010000051">
    <property type="protein sequence ID" value="KAG7553623.1"/>
    <property type="molecule type" value="Genomic_DNA"/>
</dbReference>
<dbReference type="SUPFAM" id="SSF53671">
    <property type="entry name" value="Aspartate/ornithine carbamoyltransferase"/>
    <property type="match status" value="1"/>
</dbReference>
<dbReference type="GO" id="GO:0042450">
    <property type="term" value="P:L-arginine biosynthetic process via ornithine"/>
    <property type="evidence" value="ECO:0007669"/>
    <property type="project" value="TreeGrafter"/>
</dbReference>
<dbReference type="Gene3D" id="3.40.50.1370">
    <property type="entry name" value="Aspartate/ornithine carbamoyltransferase"/>
    <property type="match status" value="2"/>
</dbReference>